<comment type="caution">
    <text evidence="1">The sequence shown here is derived from an EMBL/GenBank/DDBJ whole genome shotgun (WGS) entry which is preliminary data.</text>
</comment>
<evidence type="ECO:0000313" key="1">
    <source>
        <dbReference type="EMBL" id="PIW32622.1"/>
    </source>
</evidence>
<dbReference type="Pfam" id="PF13366">
    <property type="entry name" value="PDDEXK_3"/>
    <property type="match status" value="1"/>
</dbReference>
<evidence type="ECO:0000313" key="2">
    <source>
        <dbReference type="Proteomes" id="UP000230025"/>
    </source>
</evidence>
<organism evidence="1 2">
    <name type="scientific">bacterium (Candidatus Ratteibacteria) CG15_BIG_FIL_POST_REV_8_21_14_020_41_12</name>
    <dbReference type="NCBI Taxonomy" id="2014291"/>
    <lineage>
        <taxon>Bacteria</taxon>
        <taxon>Candidatus Ratteibacteria</taxon>
    </lineage>
</organism>
<dbReference type="EMBL" id="PFFY01000257">
    <property type="protein sequence ID" value="PIW32622.1"/>
    <property type="molecule type" value="Genomic_DNA"/>
</dbReference>
<proteinExistence type="predicted"/>
<dbReference type="Proteomes" id="UP000230025">
    <property type="component" value="Unassembled WGS sequence"/>
</dbReference>
<accession>A0A2M7GXN3</accession>
<gene>
    <name evidence="1" type="ORF">COW28_05615</name>
</gene>
<name>A0A2M7GXN3_9BACT</name>
<dbReference type="InterPro" id="IPR026350">
    <property type="entry name" value="GxxExxY"/>
</dbReference>
<dbReference type="AlphaFoldDB" id="A0A2M7GXN3"/>
<protein>
    <submittedName>
        <fullName evidence="1">GxxExxY protein</fullName>
    </submittedName>
</protein>
<sequence length="139" mass="16399">MKTFNHRVTKPQRNNLEKEDKISKEIIRCAIEVHKQLGPGLLESIYEECLCKEFKFNEIKYTRQKEIPIIYKNIELPEKYRIDLVVEDFIITEIKCVENILPVHQAQLLTYLKLTGLRLGLILNFNSDLMKNGIKRVVL</sequence>
<reference evidence="2" key="1">
    <citation type="submission" date="2017-09" db="EMBL/GenBank/DDBJ databases">
        <title>Depth-based differentiation of microbial function through sediment-hosted aquifers and enrichment of novel symbionts in the deep terrestrial subsurface.</title>
        <authorList>
            <person name="Probst A.J."/>
            <person name="Ladd B."/>
            <person name="Jarett J.K."/>
            <person name="Geller-Mcgrath D.E."/>
            <person name="Sieber C.M.K."/>
            <person name="Emerson J.B."/>
            <person name="Anantharaman K."/>
            <person name="Thomas B.C."/>
            <person name="Malmstrom R."/>
            <person name="Stieglmeier M."/>
            <person name="Klingl A."/>
            <person name="Woyke T."/>
            <person name="Ryan C.M."/>
            <person name="Banfield J.F."/>
        </authorList>
    </citation>
    <scope>NUCLEOTIDE SEQUENCE [LARGE SCALE GENOMIC DNA]</scope>
</reference>
<dbReference type="NCBIfam" id="TIGR04256">
    <property type="entry name" value="GxxExxY"/>
    <property type="match status" value="1"/>
</dbReference>